<evidence type="ECO:0000256" key="6">
    <source>
        <dbReference type="SAM" id="Phobius"/>
    </source>
</evidence>
<dbReference type="PROSITE" id="PS50850">
    <property type="entry name" value="MFS"/>
    <property type="match status" value="1"/>
</dbReference>
<accession>A0A9P5YF84</accession>
<dbReference type="PANTHER" id="PTHR23508:SF10">
    <property type="entry name" value="CARBOXYLIC ACID TRANSPORTER PROTEIN HOMOLOG"/>
    <property type="match status" value="1"/>
</dbReference>
<evidence type="ECO:0000256" key="1">
    <source>
        <dbReference type="ARBA" id="ARBA00004141"/>
    </source>
</evidence>
<feature type="transmembrane region" description="Helical" evidence="6">
    <location>
        <begin position="70"/>
        <end position="93"/>
    </location>
</feature>
<comment type="subcellular location">
    <subcellularLocation>
        <location evidence="1">Membrane</location>
        <topology evidence="1">Multi-pass membrane protein</topology>
    </subcellularLocation>
</comment>
<feature type="transmembrane region" description="Helical" evidence="6">
    <location>
        <begin position="341"/>
        <end position="364"/>
    </location>
</feature>
<dbReference type="OrthoDB" id="5296287at2759"/>
<keyword evidence="4 6" id="KW-0472">Membrane</keyword>
<evidence type="ECO:0000313" key="9">
    <source>
        <dbReference type="Proteomes" id="UP000807353"/>
    </source>
</evidence>
<feature type="transmembrane region" description="Helical" evidence="6">
    <location>
        <begin position="125"/>
        <end position="146"/>
    </location>
</feature>
<proteinExistence type="predicted"/>
<dbReference type="GO" id="GO:0035879">
    <property type="term" value="P:plasma membrane lactate transport"/>
    <property type="evidence" value="ECO:0007669"/>
    <property type="project" value="TreeGrafter"/>
</dbReference>
<reference evidence="8" key="1">
    <citation type="submission" date="2020-11" db="EMBL/GenBank/DDBJ databases">
        <authorList>
            <consortium name="DOE Joint Genome Institute"/>
            <person name="Ahrendt S."/>
            <person name="Riley R."/>
            <person name="Andreopoulos W."/>
            <person name="Labutti K."/>
            <person name="Pangilinan J."/>
            <person name="Ruiz-Duenas F.J."/>
            <person name="Barrasa J.M."/>
            <person name="Sanchez-Garcia M."/>
            <person name="Camarero S."/>
            <person name="Miyauchi S."/>
            <person name="Serrano A."/>
            <person name="Linde D."/>
            <person name="Babiker R."/>
            <person name="Drula E."/>
            <person name="Ayuso-Fernandez I."/>
            <person name="Pacheco R."/>
            <person name="Padilla G."/>
            <person name="Ferreira P."/>
            <person name="Barriuso J."/>
            <person name="Kellner H."/>
            <person name="Castanera R."/>
            <person name="Alfaro M."/>
            <person name="Ramirez L."/>
            <person name="Pisabarro A.G."/>
            <person name="Kuo A."/>
            <person name="Tritt A."/>
            <person name="Lipzen A."/>
            <person name="He G."/>
            <person name="Yan M."/>
            <person name="Ng V."/>
            <person name="Cullen D."/>
            <person name="Martin F."/>
            <person name="Rosso M.-N."/>
            <person name="Henrissat B."/>
            <person name="Hibbett D."/>
            <person name="Martinez A.T."/>
            <person name="Grigoriev I.V."/>
        </authorList>
    </citation>
    <scope>NUCLEOTIDE SEQUENCE</scope>
    <source>
        <strain evidence="8">CBS 247.69</strain>
    </source>
</reference>
<feature type="transmembrane region" description="Helical" evidence="6">
    <location>
        <begin position="192"/>
        <end position="210"/>
    </location>
</feature>
<dbReference type="CDD" id="cd17316">
    <property type="entry name" value="MFS_SV2_like"/>
    <property type="match status" value="1"/>
</dbReference>
<feature type="domain" description="Major facilitator superfamily (MFS) profile" evidence="7">
    <location>
        <begin position="35"/>
        <end position="440"/>
    </location>
</feature>
<feature type="region of interest" description="Disordered" evidence="5">
    <location>
        <begin position="466"/>
        <end position="492"/>
    </location>
</feature>
<evidence type="ECO:0000256" key="3">
    <source>
        <dbReference type="ARBA" id="ARBA00022989"/>
    </source>
</evidence>
<evidence type="ECO:0000256" key="4">
    <source>
        <dbReference type="ARBA" id="ARBA00023136"/>
    </source>
</evidence>
<keyword evidence="3 6" id="KW-1133">Transmembrane helix</keyword>
<keyword evidence="9" id="KW-1185">Reference proteome</keyword>
<dbReference type="InterPro" id="IPR011701">
    <property type="entry name" value="MFS"/>
</dbReference>
<feature type="transmembrane region" description="Helical" evidence="6">
    <location>
        <begin position="158"/>
        <end position="180"/>
    </location>
</feature>
<feature type="transmembrane region" description="Helical" evidence="6">
    <location>
        <begin position="100"/>
        <end position="119"/>
    </location>
</feature>
<dbReference type="AlphaFoldDB" id="A0A9P5YF84"/>
<feature type="transmembrane region" description="Helical" evidence="6">
    <location>
        <begin position="317"/>
        <end position="335"/>
    </location>
</feature>
<feature type="compositionally biased region" description="Basic and acidic residues" evidence="5">
    <location>
        <begin position="466"/>
        <end position="482"/>
    </location>
</feature>
<organism evidence="8 9">
    <name type="scientific">Collybia nuda</name>
    <dbReference type="NCBI Taxonomy" id="64659"/>
    <lineage>
        <taxon>Eukaryota</taxon>
        <taxon>Fungi</taxon>
        <taxon>Dikarya</taxon>
        <taxon>Basidiomycota</taxon>
        <taxon>Agaricomycotina</taxon>
        <taxon>Agaricomycetes</taxon>
        <taxon>Agaricomycetidae</taxon>
        <taxon>Agaricales</taxon>
        <taxon>Tricholomatineae</taxon>
        <taxon>Clitocybaceae</taxon>
        <taxon>Collybia</taxon>
    </lineage>
</organism>
<dbReference type="SUPFAM" id="SSF103473">
    <property type="entry name" value="MFS general substrate transporter"/>
    <property type="match status" value="1"/>
</dbReference>
<feature type="transmembrane region" description="Helical" evidence="6">
    <location>
        <begin position="286"/>
        <end position="305"/>
    </location>
</feature>
<evidence type="ECO:0000259" key="7">
    <source>
        <dbReference type="PROSITE" id="PS50850"/>
    </source>
</evidence>
<dbReference type="EMBL" id="MU150237">
    <property type="protein sequence ID" value="KAF9467456.1"/>
    <property type="molecule type" value="Genomic_DNA"/>
</dbReference>
<dbReference type="PANTHER" id="PTHR23508">
    <property type="entry name" value="CARBOXYLIC ACID TRANSPORTER PROTEIN HOMOLOG"/>
    <property type="match status" value="1"/>
</dbReference>
<dbReference type="InterPro" id="IPR020846">
    <property type="entry name" value="MFS_dom"/>
</dbReference>
<evidence type="ECO:0000313" key="8">
    <source>
        <dbReference type="EMBL" id="KAF9467456.1"/>
    </source>
</evidence>
<gene>
    <name evidence="8" type="ORF">BDZ94DRAFT_1305528</name>
</gene>
<dbReference type="GO" id="GO:0005886">
    <property type="term" value="C:plasma membrane"/>
    <property type="evidence" value="ECO:0007669"/>
    <property type="project" value="TreeGrafter"/>
</dbReference>
<dbReference type="InterPro" id="IPR036259">
    <property type="entry name" value="MFS_trans_sf"/>
</dbReference>
<name>A0A9P5YF84_9AGAR</name>
<dbReference type="Gene3D" id="1.20.1250.20">
    <property type="entry name" value="MFS general substrate transporter like domains"/>
    <property type="match status" value="2"/>
</dbReference>
<evidence type="ECO:0000256" key="2">
    <source>
        <dbReference type="ARBA" id="ARBA00022692"/>
    </source>
</evidence>
<comment type="caution">
    <text evidence="8">The sequence shown here is derived from an EMBL/GenBank/DDBJ whole genome shotgun (WGS) entry which is preliminary data.</text>
</comment>
<keyword evidence="2 6" id="KW-0812">Transmembrane</keyword>
<dbReference type="Pfam" id="PF07690">
    <property type="entry name" value="MFS_1"/>
    <property type="match status" value="1"/>
</dbReference>
<protein>
    <submittedName>
        <fullName evidence="8">Major facilitator superfamily domain-containing protein</fullName>
    </submittedName>
</protein>
<dbReference type="Proteomes" id="UP000807353">
    <property type="component" value="Unassembled WGS sequence"/>
</dbReference>
<dbReference type="GO" id="GO:0015355">
    <property type="term" value="F:secondary active monocarboxylate transmembrane transporter activity"/>
    <property type="evidence" value="ECO:0007669"/>
    <property type="project" value="TreeGrafter"/>
</dbReference>
<feature type="transmembrane region" description="Helical" evidence="6">
    <location>
        <begin position="249"/>
        <end position="266"/>
    </location>
</feature>
<sequence length="492" mass="53098">MGFLSSLRPPPLVDSHVTLNPYNALCSLTWLQQALFWSGLFAWFADSYDFFCVSLTIARLEALFHQNTHVMTTAITLTLLFRPVGAIIFGLLSDRFGRKWPLVVCLMIISALQIGTGFVNTFSAFLAVRSLFGIAMGGVWGLASAASMESIPVGARGVYSGIMHIGYPGGYLIASVVNLFLVPETPQTWRSIFWVGAGLSAAAAAIRSMLPESAVFERSQAAAERARMSSSEQTRIFFQQFQLMLKEHWLLWIFGIVMLSGLNFVSHGSQDLYTTFMQSSKGFSSSLSTTANIIGEAGAVAGALFGGYISQLIGRRVTLIAACVWACAFIPLWILPDAWGALSAGAFFFQFGLNTAWGTIVIYLNELAPPAFRGLYPGTVYQLGNAASAAAAQIEATAGLSIRKTVRGVDQPDYGKVQAIMAAASVGLVLVCAIFGPEKHSASFEVENTAIEDGVRLKAQELAFKDDPEDRISEKESGEARSSDLASVHKQT</sequence>
<evidence type="ECO:0000256" key="5">
    <source>
        <dbReference type="SAM" id="MobiDB-lite"/>
    </source>
</evidence>